<feature type="domain" description="Glycosyltransferase 2-like" evidence="2">
    <location>
        <begin position="7"/>
        <end position="132"/>
    </location>
</feature>
<gene>
    <name evidence="3" type="ORF">ACFSR6_07095</name>
</gene>
<dbReference type="EC" id="2.4.-.-" evidence="3"/>
<evidence type="ECO:0000256" key="1">
    <source>
        <dbReference type="SAM" id="Phobius"/>
    </source>
</evidence>
<protein>
    <submittedName>
        <fullName evidence="3">Glycosyltransferase</fullName>
        <ecNumber evidence="3">2.4.-.-</ecNumber>
    </submittedName>
</protein>
<dbReference type="RefSeq" id="WP_379076859.1">
    <property type="nucleotide sequence ID" value="NZ_JBHULL010000007.1"/>
</dbReference>
<evidence type="ECO:0000313" key="3">
    <source>
        <dbReference type="EMBL" id="MFD2582247.1"/>
    </source>
</evidence>
<keyword evidence="1" id="KW-0472">Membrane</keyword>
<dbReference type="CDD" id="cd00761">
    <property type="entry name" value="Glyco_tranf_GTA_type"/>
    <property type="match status" value="1"/>
</dbReference>
<dbReference type="Proteomes" id="UP001597461">
    <property type="component" value="Unassembled WGS sequence"/>
</dbReference>
<sequence>MVEPGVSVIICCFNSSRRIVATLTCLKQQIVRNDINWEIVLVDNACTDDTVAIAKTLLNGQQISFTIVSQPIPGLSYAREKGIACAKYNFLLFCDDDNWLSDHYIEQVFELMNSNSEIAALGGLGSPVFETVPPKAIKEAPGPYAVGPQLGAEGYLPARVTLYGAATTYRREALATIQNKGFKFYLTGRLGGKLMTGEDRELGAVLSLAGFRQYYSDRLTFAHFIPKERLTKRYYNGLLLGACYSFPVLLAYSVLLEEKFSNRKKIKSSFFWSFLSYQFLRIKNLLAIRDVKKLSLELRTWFLSSCELVKNRSIYKNIISETRARNYYA</sequence>
<dbReference type="PANTHER" id="PTHR43685">
    <property type="entry name" value="GLYCOSYLTRANSFERASE"/>
    <property type="match status" value="1"/>
</dbReference>
<keyword evidence="1" id="KW-0812">Transmembrane</keyword>
<feature type="transmembrane region" description="Helical" evidence="1">
    <location>
        <begin position="234"/>
        <end position="255"/>
    </location>
</feature>
<dbReference type="InterPro" id="IPR050834">
    <property type="entry name" value="Glycosyltransf_2"/>
</dbReference>
<evidence type="ECO:0000313" key="4">
    <source>
        <dbReference type="Proteomes" id="UP001597461"/>
    </source>
</evidence>
<dbReference type="PANTHER" id="PTHR43685:SF2">
    <property type="entry name" value="GLYCOSYLTRANSFERASE 2-LIKE DOMAIN-CONTAINING PROTEIN"/>
    <property type="match status" value="1"/>
</dbReference>
<dbReference type="SUPFAM" id="SSF53448">
    <property type="entry name" value="Nucleotide-diphospho-sugar transferases"/>
    <property type="match status" value="1"/>
</dbReference>
<dbReference type="Pfam" id="PF00535">
    <property type="entry name" value="Glycos_transf_2"/>
    <property type="match status" value="1"/>
</dbReference>
<accession>A0ABW5MG95</accession>
<evidence type="ECO:0000259" key="2">
    <source>
        <dbReference type="Pfam" id="PF00535"/>
    </source>
</evidence>
<reference evidence="4" key="1">
    <citation type="journal article" date="2019" name="Int. J. Syst. Evol. Microbiol.">
        <title>The Global Catalogue of Microorganisms (GCM) 10K type strain sequencing project: providing services to taxonomists for standard genome sequencing and annotation.</title>
        <authorList>
            <consortium name="The Broad Institute Genomics Platform"/>
            <consortium name="The Broad Institute Genome Sequencing Center for Infectious Disease"/>
            <person name="Wu L."/>
            <person name="Ma J."/>
        </authorList>
    </citation>
    <scope>NUCLEOTIDE SEQUENCE [LARGE SCALE GENOMIC DNA]</scope>
    <source>
        <strain evidence="4">KCTC 42866</strain>
    </source>
</reference>
<keyword evidence="1" id="KW-1133">Transmembrane helix</keyword>
<dbReference type="GO" id="GO:0016757">
    <property type="term" value="F:glycosyltransferase activity"/>
    <property type="evidence" value="ECO:0007669"/>
    <property type="project" value="UniProtKB-KW"/>
</dbReference>
<keyword evidence="4" id="KW-1185">Reference proteome</keyword>
<comment type="caution">
    <text evidence="3">The sequence shown here is derived from an EMBL/GenBank/DDBJ whole genome shotgun (WGS) entry which is preliminary data.</text>
</comment>
<dbReference type="Gene3D" id="3.90.550.10">
    <property type="entry name" value="Spore Coat Polysaccharide Biosynthesis Protein SpsA, Chain A"/>
    <property type="match status" value="1"/>
</dbReference>
<proteinExistence type="predicted"/>
<name>A0ABW5MG95_9SPHI</name>
<keyword evidence="3" id="KW-0328">Glycosyltransferase</keyword>
<keyword evidence="3" id="KW-0808">Transferase</keyword>
<dbReference type="InterPro" id="IPR029044">
    <property type="entry name" value="Nucleotide-diphossugar_trans"/>
</dbReference>
<dbReference type="EMBL" id="JBHULL010000007">
    <property type="protein sequence ID" value="MFD2582247.1"/>
    <property type="molecule type" value="Genomic_DNA"/>
</dbReference>
<dbReference type="InterPro" id="IPR001173">
    <property type="entry name" value="Glyco_trans_2-like"/>
</dbReference>
<organism evidence="3 4">
    <name type="scientific">Pedobacter vanadiisoli</name>
    <dbReference type="NCBI Taxonomy" id="1761975"/>
    <lineage>
        <taxon>Bacteria</taxon>
        <taxon>Pseudomonadati</taxon>
        <taxon>Bacteroidota</taxon>
        <taxon>Sphingobacteriia</taxon>
        <taxon>Sphingobacteriales</taxon>
        <taxon>Sphingobacteriaceae</taxon>
        <taxon>Pedobacter</taxon>
    </lineage>
</organism>